<dbReference type="Pfam" id="PF13487">
    <property type="entry name" value="HD_5"/>
    <property type="match status" value="2"/>
</dbReference>
<feature type="domain" description="HD-GYP" evidence="1">
    <location>
        <begin position="219"/>
        <end position="404"/>
    </location>
</feature>
<dbReference type="Proteomes" id="UP000184082">
    <property type="component" value="Unassembled WGS sequence"/>
</dbReference>
<dbReference type="PANTHER" id="PTHR43155">
    <property type="entry name" value="CYCLIC DI-GMP PHOSPHODIESTERASE PA4108-RELATED"/>
    <property type="match status" value="1"/>
</dbReference>
<name>A0A1M6RYT3_9FIRM</name>
<dbReference type="SMART" id="SM00471">
    <property type="entry name" value="HDc"/>
    <property type="match status" value="1"/>
</dbReference>
<evidence type="ECO:0000259" key="1">
    <source>
        <dbReference type="PROSITE" id="PS51832"/>
    </source>
</evidence>
<accession>A0A1M6RYT3</accession>
<proteinExistence type="predicted"/>
<dbReference type="InterPro" id="IPR003607">
    <property type="entry name" value="HD/PDEase_dom"/>
</dbReference>
<organism evidence="2 3">
    <name type="scientific">Caminicella sporogenes DSM 14501</name>
    <dbReference type="NCBI Taxonomy" id="1121266"/>
    <lineage>
        <taxon>Bacteria</taxon>
        <taxon>Bacillati</taxon>
        <taxon>Bacillota</taxon>
        <taxon>Clostridia</taxon>
        <taxon>Peptostreptococcales</taxon>
        <taxon>Caminicellaceae</taxon>
        <taxon>Caminicella</taxon>
    </lineage>
</organism>
<protein>
    <submittedName>
        <fullName evidence="2">HD domain-containing protein</fullName>
    </submittedName>
</protein>
<reference evidence="2 3" key="1">
    <citation type="submission" date="2016-11" db="EMBL/GenBank/DDBJ databases">
        <authorList>
            <person name="Jaros S."/>
            <person name="Januszkiewicz K."/>
            <person name="Wedrychowicz H."/>
        </authorList>
    </citation>
    <scope>NUCLEOTIDE SEQUENCE [LARGE SCALE GENOMIC DNA]</scope>
    <source>
        <strain evidence="2 3">DSM 14501</strain>
    </source>
</reference>
<dbReference type="PROSITE" id="PS51832">
    <property type="entry name" value="HD_GYP"/>
    <property type="match status" value="2"/>
</dbReference>
<dbReference type="EMBL" id="FRAJ01000016">
    <property type="protein sequence ID" value="SHK37469.1"/>
    <property type="molecule type" value="Genomic_DNA"/>
</dbReference>
<dbReference type="PANTHER" id="PTHR43155:SF1">
    <property type="entry name" value="3'3'-CGAMP-SPECIFIC PHOSPHODIESTERASE 1"/>
    <property type="match status" value="1"/>
</dbReference>
<dbReference type="InterPro" id="IPR037522">
    <property type="entry name" value="HD_GYP_dom"/>
</dbReference>
<evidence type="ECO:0000313" key="3">
    <source>
        <dbReference type="Proteomes" id="UP000184082"/>
    </source>
</evidence>
<dbReference type="RefSeq" id="WP_072967924.1">
    <property type="nucleotide sequence ID" value="NZ_FRAJ01000016.1"/>
</dbReference>
<dbReference type="Gene3D" id="1.10.3210.10">
    <property type="entry name" value="Hypothetical protein af1432"/>
    <property type="match status" value="2"/>
</dbReference>
<dbReference type="AlphaFoldDB" id="A0A1M6RYT3"/>
<feature type="domain" description="HD-GYP" evidence="1">
    <location>
        <begin position="5"/>
        <end position="201"/>
    </location>
</feature>
<dbReference type="SUPFAM" id="SSF109604">
    <property type="entry name" value="HD-domain/PDEase-like"/>
    <property type="match status" value="2"/>
</dbReference>
<dbReference type="CDD" id="cd00077">
    <property type="entry name" value="HDc"/>
    <property type="match status" value="2"/>
</dbReference>
<sequence length="404" mass="46708">MKFNLNKFLFSVSYALDFVEMDILGVSTNHSKRVAYMSAVIGKALNLTEEEVFDLVSLSILHDNGASQNLLDENLNLVDSKTIHRYYLESRKNHCIIGEKNLKAYPFLTDVTGVIKYHHETYSGTGFFGLRNNEIPLMSQIIHFGDTLENSFNLKKSSTKDIEKIYKFISLNKGILFSPIIVDTFLDVSKNISFWLNMRDEFIDYALHEYVPKRTVDLTWKEIKQITDVFSNIIDSKSKFTLRHSRGLTEKVSIMADYYGKNSDEKMKLMIAADLHDLGKLAVNTSILDKPGKLTREEFEIIQKHPYYTRITLRQIEGFREITEWASNHHEKLNGSGYPYGLTEKELDFNSRLMACLDVYQALTEDRPYREKLTHNEGIKILKSMAKDNLLDGYIVEDIDKVMK</sequence>
<gene>
    <name evidence="2" type="ORF">SAMN02745883_01896</name>
</gene>
<keyword evidence="3" id="KW-1185">Reference proteome</keyword>
<evidence type="ECO:0000313" key="2">
    <source>
        <dbReference type="EMBL" id="SHK37469.1"/>
    </source>
</evidence>
<dbReference type="STRING" id="1121266.SAMN02745883_01896"/>